<dbReference type="AlphaFoldDB" id="A0A3G8YU96"/>
<evidence type="ECO:0000256" key="3">
    <source>
        <dbReference type="ARBA" id="ARBA00022806"/>
    </source>
</evidence>
<dbReference type="KEGG" id="dph:EHF33_19965"/>
<keyword evidence="1 5" id="KW-0547">Nucleotide-binding</keyword>
<evidence type="ECO:0000313" key="7">
    <source>
        <dbReference type="EMBL" id="AZI45191.1"/>
    </source>
</evidence>
<evidence type="ECO:0000259" key="6">
    <source>
        <dbReference type="PROSITE" id="PS51198"/>
    </source>
</evidence>
<dbReference type="EMBL" id="CP034187">
    <property type="protein sequence ID" value="AZI45191.1"/>
    <property type="molecule type" value="Genomic_DNA"/>
</dbReference>
<dbReference type="InterPro" id="IPR000212">
    <property type="entry name" value="DNA_helicase_UvrD/REP"/>
</dbReference>
<dbReference type="Proteomes" id="UP000276417">
    <property type="component" value="Plasmid unnamed3"/>
</dbReference>
<protein>
    <submittedName>
        <fullName evidence="7">DNA helicase UvrD</fullName>
    </submittedName>
</protein>
<keyword evidence="4 5" id="KW-0067">ATP-binding</keyword>
<keyword evidence="7" id="KW-0614">Plasmid</keyword>
<dbReference type="PANTHER" id="PTHR11070:SF17">
    <property type="entry name" value="DNA HELICASE IV"/>
    <property type="match status" value="1"/>
</dbReference>
<dbReference type="RefSeq" id="WP_124875556.1">
    <property type="nucleotide sequence ID" value="NZ_CP034187.1"/>
</dbReference>
<dbReference type="InterPro" id="IPR027417">
    <property type="entry name" value="P-loop_NTPase"/>
</dbReference>
<sequence>MTQLAAPPIHHPDFEAEAAHLSGTVSAMLQQIDAWEDRSRTNGADLETSLVMQDTAEEHAATLSPHVHKPYFGALMVRIAGKTQPLYVGNHAFKDLKGPHSVLSWESEVGGLFYAQTLPWQTPRGLSGTVLRRRQLDVQDKTLHGVTDLYDAETGETGGREAVLLKRLSEAATAGMRNVVETLQPEQNEILRASAGVHLCIQGPAGSGKTTMLYHRLAWLLHPERREHRARPEACMVLMPNQVLARYSARILPSLHLEGVTVTTPEAWATSFLGLEKLEIVDRTLTLLLTDASKARRKAAWRKARALGDLSMLRVVRQYLHQRIRANIASLKYLADVSLPGGSKATLTLDTPALQALVETVLARDPLEGLRIAVRHQIEEALLAQVRLDEDELATVRRQLRADITQLTGKVVTGLLPVLSARQLLSDEATLRRAATGILPERTLQVLLSDPLAAVARPRRSYADVTELPVMLAMAALLDGLGRRVGRELELYDHLALDEAQDYSPLLYALLIRATRKGHITALGDKNQGIHGYKGVADFGEMQAALGSARLMTLSRTYRSTRQITELSSKVAQTYNRTGAVVGVDRDGEAVLRLTGDTVAALCAQAVKAMQQAGHVNIAVVTRRVSDAEQLAADLQCHDVDAQAIVNEQARYQGQVVVMPVNLAKGLEFDGCIVAGADAAHYDPAVEYEARLLYVSTSRGMHALAVVAEEELHPLLS</sequence>
<keyword evidence="2 5" id="KW-0378">Hydrolase</keyword>
<geneLocation type="plasmid" evidence="7 8">
    <name>unnamed3</name>
</geneLocation>
<reference evidence="7 8" key="1">
    <citation type="submission" date="2018-11" db="EMBL/GenBank/DDBJ databases">
        <title>Deinococcus shelandsis sp. nov., isolated from South Shetland Islands soil of Antarctica.</title>
        <authorList>
            <person name="Tian J."/>
        </authorList>
    </citation>
    <scope>NUCLEOTIDE SEQUENCE [LARGE SCALE GENOMIC DNA]</scope>
    <source>
        <strain evidence="7 8">S14-83T</strain>
        <plasmid evidence="7 8">unnamed3</plasmid>
    </source>
</reference>
<dbReference type="PANTHER" id="PTHR11070">
    <property type="entry name" value="UVRD / RECB / PCRA DNA HELICASE FAMILY MEMBER"/>
    <property type="match status" value="1"/>
</dbReference>
<organism evidence="7 8">
    <name type="scientific">Deinococcus psychrotolerans</name>
    <dbReference type="NCBI Taxonomy" id="2489213"/>
    <lineage>
        <taxon>Bacteria</taxon>
        <taxon>Thermotogati</taxon>
        <taxon>Deinococcota</taxon>
        <taxon>Deinococci</taxon>
        <taxon>Deinococcales</taxon>
        <taxon>Deinococcaceae</taxon>
        <taxon>Deinococcus</taxon>
    </lineage>
</organism>
<dbReference type="GO" id="GO:0016787">
    <property type="term" value="F:hydrolase activity"/>
    <property type="evidence" value="ECO:0007669"/>
    <property type="project" value="UniProtKB-UniRule"/>
</dbReference>
<name>A0A3G8YU96_9DEIO</name>
<dbReference type="GO" id="GO:0003677">
    <property type="term" value="F:DNA binding"/>
    <property type="evidence" value="ECO:0007669"/>
    <property type="project" value="InterPro"/>
</dbReference>
<evidence type="ECO:0000256" key="1">
    <source>
        <dbReference type="ARBA" id="ARBA00022741"/>
    </source>
</evidence>
<dbReference type="SUPFAM" id="SSF52540">
    <property type="entry name" value="P-loop containing nucleoside triphosphate hydrolases"/>
    <property type="match status" value="1"/>
</dbReference>
<dbReference type="GO" id="GO:0000725">
    <property type="term" value="P:recombinational repair"/>
    <property type="evidence" value="ECO:0007669"/>
    <property type="project" value="TreeGrafter"/>
</dbReference>
<proteinExistence type="predicted"/>
<accession>A0A3G8YU96</accession>
<evidence type="ECO:0000256" key="5">
    <source>
        <dbReference type="PROSITE-ProRule" id="PRU00560"/>
    </source>
</evidence>
<keyword evidence="3 5" id="KW-0347">Helicase</keyword>
<feature type="binding site" evidence="5">
    <location>
        <begin position="203"/>
        <end position="210"/>
    </location>
    <ligand>
        <name>ATP</name>
        <dbReference type="ChEBI" id="CHEBI:30616"/>
    </ligand>
</feature>
<dbReference type="OrthoDB" id="9787585at2"/>
<keyword evidence="8" id="KW-1185">Reference proteome</keyword>
<dbReference type="GO" id="GO:0005524">
    <property type="term" value="F:ATP binding"/>
    <property type="evidence" value="ECO:0007669"/>
    <property type="project" value="UniProtKB-UniRule"/>
</dbReference>
<evidence type="ECO:0000313" key="8">
    <source>
        <dbReference type="Proteomes" id="UP000276417"/>
    </source>
</evidence>
<dbReference type="InterPro" id="IPR014016">
    <property type="entry name" value="UvrD-like_ATP-bd"/>
</dbReference>
<dbReference type="Gene3D" id="3.40.50.300">
    <property type="entry name" value="P-loop containing nucleotide triphosphate hydrolases"/>
    <property type="match status" value="3"/>
</dbReference>
<dbReference type="PROSITE" id="PS51198">
    <property type="entry name" value="UVRD_HELICASE_ATP_BIND"/>
    <property type="match status" value="1"/>
</dbReference>
<feature type="domain" description="UvrD-like helicase ATP-binding" evidence="6">
    <location>
        <begin position="182"/>
        <end position="561"/>
    </location>
</feature>
<gene>
    <name evidence="7" type="ORF">EHF33_19965</name>
</gene>
<dbReference type="GO" id="GO:0005829">
    <property type="term" value="C:cytosol"/>
    <property type="evidence" value="ECO:0007669"/>
    <property type="project" value="TreeGrafter"/>
</dbReference>
<evidence type="ECO:0000256" key="2">
    <source>
        <dbReference type="ARBA" id="ARBA00022801"/>
    </source>
</evidence>
<dbReference type="GO" id="GO:0043138">
    <property type="term" value="F:3'-5' DNA helicase activity"/>
    <property type="evidence" value="ECO:0007669"/>
    <property type="project" value="TreeGrafter"/>
</dbReference>
<evidence type="ECO:0000256" key="4">
    <source>
        <dbReference type="ARBA" id="ARBA00022840"/>
    </source>
</evidence>